<dbReference type="GO" id="GO:0090374">
    <property type="term" value="P:oligopeptide export from mitochondrion"/>
    <property type="evidence" value="ECO:0007669"/>
    <property type="project" value="TreeGrafter"/>
</dbReference>
<gene>
    <name evidence="2" type="ORF">LAUMK142_01854</name>
</gene>
<proteinExistence type="predicted"/>
<dbReference type="InterPro" id="IPR027417">
    <property type="entry name" value="P-loop_NTPase"/>
</dbReference>
<dbReference type="InterPro" id="IPR039421">
    <property type="entry name" value="Type_1_exporter"/>
</dbReference>
<dbReference type="AlphaFoldDB" id="A0A498QP67"/>
<keyword evidence="1" id="KW-0813">Transport</keyword>
<dbReference type="GO" id="GO:0015421">
    <property type="term" value="F:ABC-type oligopeptide transporter activity"/>
    <property type="evidence" value="ECO:0007669"/>
    <property type="project" value="TreeGrafter"/>
</dbReference>
<accession>A0A498QP67</accession>
<keyword evidence="2" id="KW-0067">ATP-binding</keyword>
<dbReference type="PANTHER" id="PTHR43394">
    <property type="entry name" value="ATP-DEPENDENT PERMEASE MDL1, MITOCHONDRIAL"/>
    <property type="match status" value="1"/>
</dbReference>
<dbReference type="SUPFAM" id="SSF52540">
    <property type="entry name" value="P-loop containing nucleoside triphosphate hydrolases"/>
    <property type="match status" value="1"/>
</dbReference>
<evidence type="ECO:0000313" key="2">
    <source>
        <dbReference type="EMBL" id="VBA49343.1"/>
    </source>
</evidence>
<name>A0A498QP67_9MYCO</name>
<dbReference type="GO" id="GO:0005524">
    <property type="term" value="F:ATP binding"/>
    <property type="evidence" value="ECO:0007669"/>
    <property type="project" value="UniProtKB-KW"/>
</dbReference>
<reference evidence="2 3" key="1">
    <citation type="submission" date="2018-09" db="EMBL/GenBank/DDBJ databases">
        <authorList>
            <person name="Tagini F."/>
        </authorList>
    </citation>
    <scope>NUCLEOTIDE SEQUENCE [LARGE SCALE GENOMIC DNA]</scope>
    <source>
        <strain evidence="2 3">MK142</strain>
    </source>
</reference>
<keyword evidence="2" id="KW-0547">Nucleotide-binding</keyword>
<evidence type="ECO:0000256" key="1">
    <source>
        <dbReference type="ARBA" id="ARBA00022448"/>
    </source>
</evidence>
<dbReference type="PANTHER" id="PTHR43394:SF1">
    <property type="entry name" value="ATP-BINDING CASSETTE SUB-FAMILY B MEMBER 10, MITOCHONDRIAL"/>
    <property type="match status" value="1"/>
</dbReference>
<protein>
    <submittedName>
        <fullName evidence="2">Putative ABC transporter ATP-binding protein</fullName>
    </submittedName>
</protein>
<keyword evidence="3" id="KW-1185">Reference proteome</keyword>
<dbReference type="Proteomes" id="UP000268285">
    <property type="component" value="Unassembled WGS sequence"/>
</dbReference>
<organism evidence="2 3">
    <name type="scientific">Mycobacterium pseudokansasii</name>
    <dbReference type="NCBI Taxonomy" id="2341080"/>
    <lineage>
        <taxon>Bacteria</taxon>
        <taxon>Bacillati</taxon>
        <taxon>Actinomycetota</taxon>
        <taxon>Actinomycetes</taxon>
        <taxon>Mycobacteriales</taxon>
        <taxon>Mycobacteriaceae</taxon>
        <taxon>Mycobacterium</taxon>
    </lineage>
</organism>
<dbReference type="EMBL" id="UPHU01000001">
    <property type="protein sequence ID" value="VBA49343.1"/>
    <property type="molecule type" value="Genomic_DNA"/>
</dbReference>
<evidence type="ECO:0000313" key="3">
    <source>
        <dbReference type="Proteomes" id="UP000268285"/>
    </source>
</evidence>
<dbReference type="Gene3D" id="3.40.50.300">
    <property type="entry name" value="P-loop containing nucleotide triphosphate hydrolases"/>
    <property type="match status" value="1"/>
</dbReference>
<sequence length="102" mass="10970">MLAIARAVINRPAVYLFDDTFSALDVQTDAQVRTALREVAPDSTVIIVAQRISTVAAVDQIVVLDAGEVIGTGTHDRLLATCPAYAELSELQSLRADMVGWQ</sequence>